<comment type="caution">
    <text evidence="1">The sequence shown here is derived from an EMBL/GenBank/DDBJ whole genome shotgun (WGS) entry which is preliminary data.</text>
</comment>
<reference evidence="1 2" key="1">
    <citation type="journal article" date="2019" name="Commun. Biol.">
        <title>The bagworm genome reveals a unique fibroin gene that provides high tensile strength.</title>
        <authorList>
            <person name="Kono N."/>
            <person name="Nakamura H."/>
            <person name="Ohtoshi R."/>
            <person name="Tomita M."/>
            <person name="Numata K."/>
            <person name="Arakawa K."/>
        </authorList>
    </citation>
    <scope>NUCLEOTIDE SEQUENCE [LARGE SCALE GENOMIC DNA]</scope>
</reference>
<name>A0A4C1U4X2_EUMVA</name>
<evidence type="ECO:0000313" key="2">
    <source>
        <dbReference type="Proteomes" id="UP000299102"/>
    </source>
</evidence>
<evidence type="ECO:0000313" key="1">
    <source>
        <dbReference type="EMBL" id="GBP21349.1"/>
    </source>
</evidence>
<dbReference type="Proteomes" id="UP000299102">
    <property type="component" value="Unassembled WGS sequence"/>
</dbReference>
<dbReference type="EMBL" id="BGZK01000128">
    <property type="protein sequence ID" value="GBP21349.1"/>
    <property type="molecule type" value="Genomic_DNA"/>
</dbReference>
<gene>
    <name evidence="1" type="ORF">EVAR_11948_1</name>
</gene>
<accession>A0A4C1U4X2</accession>
<keyword evidence="2" id="KW-1185">Reference proteome</keyword>
<protein>
    <submittedName>
        <fullName evidence="1">Uncharacterized protein</fullName>
    </submittedName>
</protein>
<proteinExistence type="predicted"/>
<organism evidence="1 2">
    <name type="scientific">Eumeta variegata</name>
    <name type="common">Bagworm moth</name>
    <name type="synonym">Eumeta japonica</name>
    <dbReference type="NCBI Taxonomy" id="151549"/>
    <lineage>
        <taxon>Eukaryota</taxon>
        <taxon>Metazoa</taxon>
        <taxon>Ecdysozoa</taxon>
        <taxon>Arthropoda</taxon>
        <taxon>Hexapoda</taxon>
        <taxon>Insecta</taxon>
        <taxon>Pterygota</taxon>
        <taxon>Neoptera</taxon>
        <taxon>Endopterygota</taxon>
        <taxon>Lepidoptera</taxon>
        <taxon>Glossata</taxon>
        <taxon>Ditrysia</taxon>
        <taxon>Tineoidea</taxon>
        <taxon>Psychidae</taxon>
        <taxon>Oiketicinae</taxon>
        <taxon>Eumeta</taxon>
    </lineage>
</organism>
<dbReference type="AlphaFoldDB" id="A0A4C1U4X2"/>
<sequence length="182" mass="21285">MTTGTDNLIYCPNWSVGQNGMCYHLMRRPRLSRHPRSPLRHSLNVNSLFITNPRATSVTSTKRKRRDVLAPFPCAFPRTKRTCRPELCSSLGDRAQITLSSSDYIRCVYCQLVSPKKENIILSRRARWNGERRVRRAAECIAMRRTSMCGFEEKWFYLCECLLRAARMCQRERVRLQQLASH</sequence>